<feature type="compositionally biased region" description="Acidic residues" evidence="1">
    <location>
        <begin position="207"/>
        <end position="217"/>
    </location>
</feature>
<reference evidence="3" key="1">
    <citation type="journal article" date="2023" name="bioRxiv">
        <title>Complete genome of the Medicago anthracnose fungus, Colletotrichum destructivum, reveals a mini-chromosome-like region within a core chromosome.</title>
        <authorList>
            <person name="Lapalu N."/>
            <person name="Simon A."/>
            <person name="Lu A."/>
            <person name="Plaumann P.-L."/>
            <person name="Amselem J."/>
            <person name="Pigne S."/>
            <person name="Auger A."/>
            <person name="Koch C."/>
            <person name="Dallery J.-F."/>
            <person name="O'Connell R.J."/>
        </authorList>
    </citation>
    <scope>NUCLEOTIDE SEQUENCE [LARGE SCALE GENOMIC DNA]</scope>
    <source>
        <strain evidence="3">CBS 520.97</strain>
    </source>
</reference>
<evidence type="ECO:0000313" key="3">
    <source>
        <dbReference type="Proteomes" id="UP001322277"/>
    </source>
</evidence>
<organism evidence="2 3">
    <name type="scientific">Colletotrichum destructivum</name>
    <dbReference type="NCBI Taxonomy" id="34406"/>
    <lineage>
        <taxon>Eukaryota</taxon>
        <taxon>Fungi</taxon>
        <taxon>Dikarya</taxon>
        <taxon>Ascomycota</taxon>
        <taxon>Pezizomycotina</taxon>
        <taxon>Sordariomycetes</taxon>
        <taxon>Hypocreomycetidae</taxon>
        <taxon>Glomerellales</taxon>
        <taxon>Glomerellaceae</taxon>
        <taxon>Colletotrichum</taxon>
        <taxon>Colletotrichum destructivum species complex</taxon>
    </lineage>
</organism>
<dbReference type="GeneID" id="87949418"/>
<accession>A0AAX4IXH1</accession>
<dbReference type="EMBL" id="CP137312">
    <property type="protein sequence ID" value="WQF87904.1"/>
    <property type="molecule type" value="Genomic_DNA"/>
</dbReference>
<proteinExistence type="predicted"/>
<evidence type="ECO:0000313" key="2">
    <source>
        <dbReference type="EMBL" id="WQF87904.1"/>
    </source>
</evidence>
<feature type="region of interest" description="Disordered" evidence="1">
    <location>
        <begin position="1"/>
        <end position="217"/>
    </location>
</feature>
<feature type="compositionally biased region" description="Basic and acidic residues" evidence="1">
    <location>
        <begin position="166"/>
        <end position="205"/>
    </location>
</feature>
<feature type="compositionally biased region" description="Basic and acidic residues" evidence="1">
    <location>
        <begin position="47"/>
        <end position="62"/>
    </location>
</feature>
<protein>
    <submittedName>
        <fullName evidence="2">Uncharacterized protein</fullName>
    </submittedName>
</protein>
<feature type="compositionally biased region" description="Basic and acidic residues" evidence="1">
    <location>
        <begin position="97"/>
        <end position="108"/>
    </location>
</feature>
<dbReference type="RefSeq" id="XP_062785125.1">
    <property type="nucleotide sequence ID" value="XM_062929074.1"/>
</dbReference>
<feature type="compositionally biased region" description="Low complexity" evidence="1">
    <location>
        <begin position="86"/>
        <end position="95"/>
    </location>
</feature>
<keyword evidence="3" id="KW-1185">Reference proteome</keyword>
<name>A0AAX4IXH1_9PEZI</name>
<evidence type="ECO:0000256" key="1">
    <source>
        <dbReference type="SAM" id="MobiDB-lite"/>
    </source>
</evidence>
<gene>
    <name evidence="2" type="ORF">CDEST_12918</name>
</gene>
<dbReference type="KEGG" id="cdet:87949418"/>
<feature type="compositionally biased region" description="Polar residues" evidence="1">
    <location>
        <begin position="145"/>
        <end position="157"/>
    </location>
</feature>
<dbReference type="AlphaFoldDB" id="A0AAX4IXH1"/>
<sequence>MHREGNDPATPQRPHPAPLDDATVTPSPSRLGLLQTPPRRPGRGLKRAMEAEAEVPEHHEANPRGLLQTPPLRPPRRARFSTGPIDLTTAGTDATSDADRPVSRKEEAQSLASNPHQGGKHHGESVDDDGAVGRGENTLEHLVESTEQLQDNTTNGKSDGFQVIDSSKKEQKKQCEKEQRDEHIAHEVENGDRHTDDPDQLHYVDNETYDEDSLEHL</sequence>
<dbReference type="Proteomes" id="UP001322277">
    <property type="component" value="Chromosome 8"/>
</dbReference>